<gene>
    <name evidence="1" type="ORF">SVUK_LOCUS17561</name>
</gene>
<accession>A0A3P7JNV9</accession>
<evidence type="ECO:0000313" key="2">
    <source>
        <dbReference type="Proteomes" id="UP000270094"/>
    </source>
</evidence>
<organism evidence="1 2">
    <name type="scientific">Strongylus vulgaris</name>
    <name type="common">Blood worm</name>
    <dbReference type="NCBI Taxonomy" id="40348"/>
    <lineage>
        <taxon>Eukaryota</taxon>
        <taxon>Metazoa</taxon>
        <taxon>Ecdysozoa</taxon>
        <taxon>Nematoda</taxon>
        <taxon>Chromadorea</taxon>
        <taxon>Rhabditida</taxon>
        <taxon>Rhabditina</taxon>
        <taxon>Rhabditomorpha</taxon>
        <taxon>Strongyloidea</taxon>
        <taxon>Strongylidae</taxon>
        <taxon>Strongylus</taxon>
    </lineage>
</organism>
<name>A0A3P7JNV9_STRVU</name>
<dbReference type="EMBL" id="UYYB01118301">
    <property type="protein sequence ID" value="VDM82563.1"/>
    <property type="molecule type" value="Genomic_DNA"/>
</dbReference>
<sequence length="154" mass="17856">SVYKNVRINQVKTFDVEPWESDYVIRGLHPSTVYNVTLKPKDHNEVAWGAYATLPPGWFLVKNLKQCDKTNFAVSMSWEPVELNMASDYQVRYIRLKDREASWIEEEPRESKELLCPKDGCGRLCYLVFNLPHNPSEYIFQVSCVIGDNLCCAF</sequence>
<dbReference type="Proteomes" id="UP000270094">
    <property type="component" value="Unassembled WGS sequence"/>
</dbReference>
<evidence type="ECO:0008006" key="3">
    <source>
        <dbReference type="Google" id="ProtNLM"/>
    </source>
</evidence>
<dbReference type="SUPFAM" id="SSF49265">
    <property type="entry name" value="Fibronectin type III"/>
    <property type="match status" value="1"/>
</dbReference>
<reference evidence="1 2" key="1">
    <citation type="submission" date="2018-11" db="EMBL/GenBank/DDBJ databases">
        <authorList>
            <consortium name="Pathogen Informatics"/>
        </authorList>
    </citation>
    <scope>NUCLEOTIDE SEQUENCE [LARGE SCALE GENOMIC DNA]</scope>
</reference>
<evidence type="ECO:0000313" key="1">
    <source>
        <dbReference type="EMBL" id="VDM82563.1"/>
    </source>
</evidence>
<keyword evidence="2" id="KW-1185">Reference proteome</keyword>
<proteinExistence type="predicted"/>
<protein>
    <recommendedName>
        <fullName evidence="3">Fibronectin type-III domain-containing protein</fullName>
    </recommendedName>
</protein>
<feature type="non-terminal residue" evidence="1">
    <location>
        <position position="1"/>
    </location>
</feature>
<dbReference type="OrthoDB" id="5969272at2759"/>
<dbReference type="InterPro" id="IPR036116">
    <property type="entry name" value="FN3_sf"/>
</dbReference>
<dbReference type="AlphaFoldDB" id="A0A3P7JNV9"/>